<proteinExistence type="predicted"/>
<dbReference type="RefSeq" id="WP_050430514.1">
    <property type="nucleotide sequence ID" value="NZ_CP012159.1"/>
</dbReference>
<accession>A0A0K1EBL6</accession>
<keyword evidence="2" id="KW-1185">Reference proteome</keyword>
<sequence>MALNREFLASELVGDTEDLAVAEDTIIYGGAIVVTGPDGYARPGYEAPDVTVWGKAAETIDNRGKPAGAQKITVTVSRSYRKFRYDNDVNGTPLGQADLGGTCFLLNEHTLSADDNNGARSTGGTLMAVDPGGAKVWVRFPL</sequence>
<evidence type="ECO:0000313" key="1">
    <source>
        <dbReference type="EMBL" id="AKT38260.1"/>
    </source>
</evidence>
<organism evidence="1 2">
    <name type="scientific">Chondromyces crocatus</name>
    <dbReference type="NCBI Taxonomy" id="52"/>
    <lineage>
        <taxon>Bacteria</taxon>
        <taxon>Pseudomonadati</taxon>
        <taxon>Myxococcota</taxon>
        <taxon>Polyangia</taxon>
        <taxon>Polyangiales</taxon>
        <taxon>Polyangiaceae</taxon>
        <taxon>Chondromyces</taxon>
    </lineage>
</organism>
<reference evidence="1 2" key="1">
    <citation type="submission" date="2015-07" db="EMBL/GenBank/DDBJ databases">
        <title>Genome analysis of myxobacterium Chondromyces crocatus Cm c5 reveals a high potential for natural compound synthesis and the genetic basis for the loss of fruiting body formation.</title>
        <authorList>
            <person name="Zaburannyi N."/>
            <person name="Bunk B."/>
            <person name="Maier J."/>
            <person name="Overmann J."/>
            <person name="Mueller R."/>
        </authorList>
    </citation>
    <scope>NUCLEOTIDE SEQUENCE [LARGE SCALE GENOMIC DNA]</scope>
    <source>
        <strain evidence="1 2">Cm c5</strain>
    </source>
</reference>
<dbReference type="EMBL" id="CP012159">
    <property type="protein sequence ID" value="AKT38260.1"/>
    <property type="molecule type" value="Genomic_DNA"/>
</dbReference>
<dbReference type="AlphaFoldDB" id="A0A0K1EBL6"/>
<evidence type="ECO:0000313" key="2">
    <source>
        <dbReference type="Proteomes" id="UP000067626"/>
    </source>
</evidence>
<dbReference type="KEGG" id="ccro:CMC5_024030"/>
<dbReference type="STRING" id="52.CMC5_024030"/>
<protein>
    <submittedName>
        <fullName evidence="1">Uncharacterized protein</fullName>
    </submittedName>
</protein>
<name>A0A0K1EBL6_CHOCO</name>
<dbReference type="OrthoDB" id="5465205at2"/>
<gene>
    <name evidence="1" type="ORF">CMC5_024030</name>
</gene>
<dbReference type="Proteomes" id="UP000067626">
    <property type="component" value="Chromosome"/>
</dbReference>